<dbReference type="GO" id="GO:0043066">
    <property type="term" value="P:negative regulation of apoptotic process"/>
    <property type="evidence" value="ECO:0007669"/>
    <property type="project" value="TreeGrafter"/>
</dbReference>
<gene>
    <name evidence="2" type="ORF">INT46_001687</name>
</gene>
<dbReference type="GO" id="GO:0005829">
    <property type="term" value="C:cytosol"/>
    <property type="evidence" value="ECO:0007669"/>
    <property type="project" value="TreeGrafter"/>
</dbReference>
<name>A0A8H7UW59_9FUNG</name>
<dbReference type="GO" id="GO:0016020">
    <property type="term" value="C:membrane"/>
    <property type="evidence" value="ECO:0007669"/>
    <property type="project" value="TreeGrafter"/>
</dbReference>
<dbReference type="SUPFAM" id="SSF48452">
    <property type="entry name" value="TPR-like"/>
    <property type="match status" value="1"/>
</dbReference>
<dbReference type="OrthoDB" id="433738at2759"/>
<evidence type="ECO:0008006" key="4">
    <source>
        <dbReference type="Google" id="ProtNLM"/>
    </source>
</evidence>
<reference evidence="2" key="1">
    <citation type="submission" date="2020-12" db="EMBL/GenBank/DDBJ databases">
        <title>Metabolic potential, ecology and presence of endohyphal bacteria is reflected in genomic diversity of Mucoromycotina.</title>
        <authorList>
            <person name="Muszewska A."/>
            <person name="Okrasinska A."/>
            <person name="Steczkiewicz K."/>
            <person name="Drgas O."/>
            <person name="Orlowska M."/>
            <person name="Perlinska-Lenart U."/>
            <person name="Aleksandrzak-Piekarczyk T."/>
            <person name="Szatraj K."/>
            <person name="Zielenkiewicz U."/>
            <person name="Pilsyk S."/>
            <person name="Malc E."/>
            <person name="Mieczkowski P."/>
            <person name="Kruszewska J.S."/>
            <person name="Biernat P."/>
            <person name="Pawlowska J."/>
        </authorList>
    </citation>
    <scope>NUCLEOTIDE SEQUENCE</scope>
    <source>
        <strain evidence="2">CBS 226.32</strain>
    </source>
</reference>
<sequence length="171" mass="19598">MGTAQENFDKGVELRLQGNEAFKKQDLKQALTHYYNALLHLKAVGGQKEESKFKNQSSEQLVMIYNNMSAVFAKQDRWDRVLFYATKANELDPTNTKSKFRMGQAHLRTENIELAKSLLEDVLKQNPGDALVKQELAKVTAANKSMDEKEKLIYRAMMTKLAQEKNKVENK</sequence>
<evidence type="ECO:0000313" key="3">
    <source>
        <dbReference type="Proteomes" id="UP000650833"/>
    </source>
</evidence>
<dbReference type="InterPro" id="IPR019734">
    <property type="entry name" value="TPR_rpt"/>
</dbReference>
<dbReference type="InterPro" id="IPR050754">
    <property type="entry name" value="FKBP4/5/8-like"/>
</dbReference>
<dbReference type="PROSITE" id="PS50005">
    <property type="entry name" value="TPR"/>
    <property type="match status" value="1"/>
</dbReference>
<dbReference type="Gene3D" id="1.25.40.10">
    <property type="entry name" value="Tetratricopeptide repeat domain"/>
    <property type="match status" value="1"/>
</dbReference>
<dbReference type="Pfam" id="PF14559">
    <property type="entry name" value="TPR_19"/>
    <property type="match status" value="1"/>
</dbReference>
<dbReference type="GO" id="GO:0005740">
    <property type="term" value="C:mitochondrial envelope"/>
    <property type="evidence" value="ECO:0007669"/>
    <property type="project" value="TreeGrafter"/>
</dbReference>
<evidence type="ECO:0000256" key="1">
    <source>
        <dbReference type="PROSITE-ProRule" id="PRU00339"/>
    </source>
</evidence>
<dbReference type="AlphaFoldDB" id="A0A8H7UW59"/>
<feature type="repeat" description="TPR" evidence="1">
    <location>
        <begin position="96"/>
        <end position="129"/>
    </location>
</feature>
<organism evidence="2 3">
    <name type="scientific">Mucor plumbeus</name>
    <dbReference type="NCBI Taxonomy" id="97098"/>
    <lineage>
        <taxon>Eukaryota</taxon>
        <taxon>Fungi</taxon>
        <taxon>Fungi incertae sedis</taxon>
        <taxon>Mucoromycota</taxon>
        <taxon>Mucoromycotina</taxon>
        <taxon>Mucoromycetes</taxon>
        <taxon>Mucorales</taxon>
        <taxon>Mucorineae</taxon>
        <taxon>Mucoraceae</taxon>
        <taxon>Mucor</taxon>
    </lineage>
</organism>
<dbReference type="InterPro" id="IPR011990">
    <property type="entry name" value="TPR-like_helical_dom_sf"/>
</dbReference>
<dbReference type="GO" id="GO:0044183">
    <property type="term" value="F:protein folding chaperone"/>
    <property type="evidence" value="ECO:0007669"/>
    <property type="project" value="TreeGrafter"/>
</dbReference>
<accession>A0A8H7UW59</accession>
<dbReference type="GO" id="GO:0012505">
    <property type="term" value="C:endomembrane system"/>
    <property type="evidence" value="ECO:0007669"/>
    <property type="project" value="TreeGrafter"/>
</dbReference>
<protein>
    <recommendedName>
        <fullName evidence="4">TPR-like protein</fullName>
    </recommendedName>
</protein>
<dbReference type="EMBL" id="JAEPRC010000408">
    <property type="protein sequence ID" value="KAG2197930.1"/>
    <property type="molecule type" value="Genomic_DNA"/>
</dbReference>
<dbReference type="Proteomes" id="UP000650833">
    <property type="component" value="Unassembled WGS sequence"/>
</dbReference>
<dbReference type="SMART" id="SM00028">
    <property type="entry name" value="TPR"/>
    <property type="match status" value="3"/>
</dbReference>
<keyword evidence="1" id="KW-0802">TPR repeat</keyword>
<dbReference type="PANTHER" id="PTHR46512:SF1">
    <property type="entry name" value="PEPTIDYLPROLYL ISOMERASE"/>
    <property type="match status" value="1"/>
</dbReference>
<comment type="caution">
    <text evidence="2">The sequence shown here is derived from an EMBL/GenBank/DDBJ whole genome shotgun (WGS) entry which is preliminary data.</text>
</comment>
<proteinExistence type="predicted"/>
<dbReference type="PANTHER" id="PTHR46512">
    <property type="entry name" value="PEPTIDYLPROLYL ISOMERASE"/>
    <property type="match status" value="1"/>
</dbReference>
<evidence type="ECO:0000313" key="2">
    <source>
        <dbReference type="EMBL" id="KAG2197930.1"/>
    </source>
</evidence>
<keyword evidence="3" id="KW-1185">Reference proteome</keyword>